<evidence type="ECO:0000259" key="4">
    <source>
        <dbReference type="PROSITE" id="PS50949"/>
    </source>
</evidence>
<dbReference type="PANTHER" id="PTHR43537:SF53">
    <property type="entry name" value="HTH-TYPE TRANSCRIPTIONAL REPRESSOR NANR"/>
    <property type="match status" value="1"/>
</dbReference>
<proteinExistence type="predicted"/>
<accession>A0ABU0MBY7</accession>
<dbReference type="GO" id="GO:0003677">
    <property type="term" value="F:DNA binding"/>
    <property type="evidence" value="ECO:0007669"/>
    <property type="project" value="UniProtKB-KW"/>
</dbReference>
<dbReference type="EMBL" id="JAUSWJ010000001">
    <property type="protein sequence ID" value="MDQ0518448.1"/>
    <property type="molecule type" value="Genomic_DNA"/>
</dbReference>
<dbReference type="SMART" id="SM00895">
    <property type="entry name" value="FCD"/>
    <property type="match status" value="1"/>
</dbReference>
<reference evidence="5 6" key="1">
    <citation type="submission" date="2023-07" db="EMBL/GenBank/DDBJ databases">
        <title>Genomic Encyclopedia of Type Strains, Phase IV (KMG-IV): sequencing the most valuable type-strain genomes for metagenomic binning, comparative biology and taxonomic classification.</title>
        <authorList>
            <person name="Goeker M."/>
        </authorList>
    </citation>
    <scope>NUCLEOTIDE SEQUENCE [LARGE SCALE GENOMIC DNA]</scope>
    <source>
        <strain evidence="5 6">B1-1</strain>
    </source>
</reference>
<evidence type="ECO:0000256" key="1">
    <source>
        <dbReference type="ARBA" id="ARBA00023015"/>
    </source>
</evidence>
<dbReference type="Proteomes" id="UP001223743">
    <property type="component" value="Unassembled WGS sequence"/>
</dbReference>
<dbReference type="InterPro" id="IPR000524">
    <property type="entry name" value="Tscrpt_reg_HTH_GntR"/>
</dbReference>
<dbReference type="InterPro" id="IPR011711">
    <property type="entry name" value="GntR_C"/>
</dbReference>
<dbReference type="Gene3D" id="1.10.10.10">
    <property type="entry name" value="Winged helix-like DNA-binding domain superfamily/Winged helix DNA-binding domain"/>
    <property type="match status" value="1"/>
</dbReference>
<dbReference type="InterPro" id="IPR036388">
    <property type="entry name" value="WH-like_DNA-bd_sf"/>
</dbReference>
<keyword evidence="2 5" id="KW-0238">DNA-binding</keyword>
<comment type="caution">
    <text evidence="5">The sequence shown here is derived from an EMBL/GenBank/DDBJ whole genome shotgun (WGS) entry which is preliminary data.</text>
</comment>
<dbReference type="Pfam" id="PF07729">
    <property type="entry name" value="FCD"/>
    <property type="match status" value="1"/>
</dbReference>
<dbReference type="SUPFAM" id="SSF48008">
    <property type="entry name" value="GntR ligand-binding domain-like"/>
    <property type="match status" value="1"/>
</dbReference>
<dbReference type="Gene3D" id="1.20.120.530">
    <property type="entry name" value="GntR ligand-binding domain-like"/>
    <property type="match status" value="1"/>
</dbReference>
<dbReference type="CDD" id="cd07377">
    <property type="entry name" value="WHTH_GntR"/>
    <property type="match status" value="1"/>
</dbReference>
<evidence type="ECO:0000313" key="6">
    <source>
        <dbReference type="Proteomes" id="UP001223743"/>
    </source>
</evidence>
<feature type="domain" description="HTH gntR-type" evidence="4">
    <location>
        <begin position="10"/>
        <end position="77"/>
    </location>
</feature>
<dbReference type="PANTHER" id="PTHR43537">
    <property type="entry name" value="TRANSCRIPTIONAL REGULATOR, GNTR FAMILY"/>
    <property type="match status" value="1"/>
</dbReference>
<dbReference type="Pfam" id="PF00392">
    <property type="entry name" value="GntR"/>
    <property type="match status" value="1"/>
</dbReference>
<dbReference type="PRINTS" id="PR00035">
    <property type="entry name" value="HTHGNTR"/>
</dbReference>
<evidence type="ECO:0000256" key="2">
    <source>
        <dbReference type="ARBA" id="ARBA00023125"/>
    </source>
</evidence>
<evidence type="ECO:0000256" key="3">
    <source>
        <dbReference type="ARBA" id="ARBA00023163"/>
    </source>
</evidence>
<organism evidence="5 6">
    <name type="scientific">Kaistia geumhonensis</name>
    <dbReference type="NCBI Taxonomy" id="410839"/>
    <lineage>
        <taxon>Bacteria</taxon>
        <taxon>Pseudomonadati</taxon>
        <taxon>Pseudomonadota</taxon>
        <taxon>Alphaproteobacteria</taxon>
        <taxon>Hyphomicrobiales</taxon>
        <taxon>Kaistiaceae</taxon>
        <taxon>Kaistia</taxon>
    </lineage>
</organism>
<keyword evidence="6" id="KW-1185">Reference proteome</keyword>
<sequence>MNRSDASQTGGRGGRIYAVLRQAVVDQALPPGTKLPEDALGAEFGVSRTIVRAALQRLAADGLVEMKTKRTATVARPSLEEARAVFEVRRCLEREVVRLVAARWSEALRDTLAAHIAAEDDAARRQDGPATIRLAAEFHVRLAAMAGNPLLERYVGEVVSRCSLILAVFGRPHRSECAIGEHRSVLEALARGDADAAVAAMEDHVSLVEQRGVGGESEGEADLGVILSRYLGRRGGDA</sequence>
<name>A0ABU0MBY7_9HYPH</name>
<dbReference type="PROSITE" id="PS50949">
    <property type="entry name" value="HTH_GNTR"/>
    <property type="match status" value="1"/>
</dbReference>
<evidence type="ECO:0000313" key="5">
    <source>
        <dbReference type="EMBL" id="MDQ0518448.1"/>
    </source>
</evidence>
<dbReference type="InterPro" id="IPR036390">
    <property type="entry name" value="WH_DNA-bd_sf"/>
</dbReference>
<dbReference type="SUPFAM" id="SSF46785">
    <property type="entry name" value="Winged helix' DNA-binding domain"/>
    <property type="match status" value="1"/>
</dbReference>
<keyword evidence="1" id="KW-0805">Transcription regulation</keyword>
<gene>
    <name evidence="5" type="ORF">QO015_004061</name>
</gene>
<dbReference type="RefSeq" id="WP_266283977.1">
    <property type="nucleotide sequence ID" value="NZ_JAPKNF010000004.1"/>
</dbReference>
<dbReference type="InterPro" id="IPR008920">
    <property type="entry name" value="TF_FadR/GntR_C"/>
</dbReference>
<keyword evidence="3" id="KW-0804">Transcription</keyword>
<protein>
    <submittedName>
        <fullName evidence="5">DNA-binding GntR family transcriptional regulator</fullName>
    </submittedName>
</protein>
<dbReference type="SMART" id="SM00345">
    <property type="entry name" value="HTH_GNTR"/>
    <property type="match status" value="1"/>
</dbReference>